<evidence type="ECO:0000313" key="4">
    <source>
        <dbReference type="Proteomes" id="UP000215377"/>
    </source>
</evidence>
<protein>
    <recommendedName>
        <fullName evidence="5">Zinc-binding protein</fullName>
    </recommendedName>
</protein>
<feature type="signal peptide" evidence="2">
    <location>
        <begin position="1"/>
        <end position="24"/>
    </location>
</feature>
<reference evidence="3 4" key="1">
    <citation type="submission" date="2013-04" db="EMBL/GenBank/DDBJ databases">
        <title>Oceanicola sp. 22II1-22F33 Genome Sequencing.</title>
        <authorList>
            <person name="Lai Q."/>
            <person name="Li G."/>
            <person name="Shao Z."/>
        </authorList>
    </citation>
    <scope>NUCLEOTIDE SEQUENCE [LARGE SCALE GENOMIC DNA]</scope>
    <source>
        <strain evidence="3 4">22II1-22F33</strain>
    </source>
</reference>
<accession>A0A225NFK3</accession>
<dbReference type="Pfam" id="PF10986">
    <property type="entry name" value="ZrgA"/>
    <property type="match status" value="2"/>
</dbReference>
<evidence type="ECO:0000256" key="1">
    <source>
        <dbReference type="SAM" id="MobiDB-lite"/>
    </source>
</evidence>
<keyword evidence="4" id="KW-1185">Reference proteome</keyword>
<name>A0A225NFK3_9RHOB</name>
<proteinExistence type="predicted"/>
<dbReference type="InterPro" id="IPR021253">
    <property type="entry name" value="ZrgA-like"/>
</dbReference>
<evidence type="ECO:0000256" key="2">
    <source>
        <dbReference type="SAM" id="SignalP"/>
    </source>
</evidence>
<dbReference type="OrthoDB" id="7346546at2"/>
<feature type="compositionally biased region" description="Basic and acidic residues" evidence="1">
    <location>
        <begin position="166"/>
        <end position="190"/>
    </location>
</feature>
<feature type="region of interest" description="Disordered" evidence="1">
    <location>
        <begin position="112"/>
        <end position="190"/>
    </location>
</feature>
<sequence>MNVSALALATVSVAALGLSAPLSAQEHRELGAHEHGVGQLGIAIEDDGIAMELRAPGADIVGFEHAAESDEDRALVTAALAALEQPLTLFEMPQAAGCTLVEAHAELVLGEHDDHDDDHDHDEEDSDHDHDEAHDDHGDDAAHGDHEEHEHDKHDEDHAEGDDHDADAHEHDDDHAEAHDDHDDHDHAEGGHSEFHAEYLLTCSDIGAADRIDFAYFDAFPNAQELDIQLVSDAGASMAEVGRDDPVLTLETRN</sequence>
<gene>
    <name evidence="3" type="ORF">ATO3_16915</name>
</gene>
<keyword evidence="2" id="KW-0732">Signal</keyword>
<feature type="chain" id="PRO_5012578652" description="Zinc-binding protein" evidence="2">
    <location>
        <begin position="25"/>
        <end position="254"/>
    </location>
</feature>
<dbReference type="Proteomes" id="UP000215377">
    <property type="component" value="Unassembled WGS sequence"/>
</dbReference>
<evidence type="ECO:0008006" key="5">
    <source>
        <dbReference type="Google" id="ProtNLM"/>
    </source>
</evidence>
<feature type="compositionally biased region" description="Basic and acidic residues" evidence="1">
    <location>
        <begin position="127"/>
        <end position="157"/>
    </location>
</feature>
<feature type="compositionally biased region" description="Acidic residues" evidence="1">
    <location>
        <begin position="114"/>
        <end position="126"/>
    </location>
</feature>
<dbReference type="EMBL" id="AQQR01000007">
    <property type="protein sequence ID" value="OWU72238.1"/>
    <property type="molecule type" value="Genomic_DNA"/>
</dbReference>
<dbReference type="AlphaFoldDB" id="A0A225NFK3"/>
<evidence type="ECO:0000313" key="3">
    <source>
        <dbReference type="EMBL" id="OWU72238.1"/>
    </source>
</evidence>
<organism evidence="3 4">
    <name type="scientific">Marinibacterium profundimaris</name>
    <dbReference type="NCBI Taxonomy" id="1679460"/>
    <lineage>
        <taxon>Bacteria</taxon>
        <taxon>Pseudomonadati</taxon>
        <taxon>Pseudomonadota</taxon>
        <taxon>Alphaproteobacteria</taxon>
        <taxon>Rhodobacterales</taxon>
        <taxon>Paracoccaceae</taxon>
        <taxon>Marinibacterium</taxon>
    </lineage>
</organism>
<dbReference type="RefSeq" id="WP_088651073.1">
    <property type="nucleotide sequence ID" value="NZ_AQQR01000007.1"/>
</dbReference>
<comment type="caution">
    <text evidence="3">The sequence shown here is derived from an EMBL/GenBank/DDBJ whole genome shotgun (WGS) entry which is preliminary data.</text>
</comment>